<reference evidence="3" key="1">
    <citation type="journal article" date="2019" name="Int. J. Syst. Evol. Microbiol.">
        <title>The Global Catalogue of Microorganisms (GCM) 10K type strain sequencing project: providing services to taxonomists for standard genome sequencing and annotation.</title>
        <authorList>
            <consortium name="The Broad Institute Genomics Platform"/>
            <consortium name="The Broad Institute Genome Sequencing Center for Infectious Disease"/>
            <person name="Wu L."/>
            <person name="Ma J."/>
        </authorList>
    </citation>
    <scope>NUCLEOTIDE SEQUENCE [LARGE SCALE GENOMIC DNA]</scope>
    <source>
        <strain evidence="3">KCTC 42953</strain>
    </source>
</reference>
<dbReference type="PANTHER" id="PTHR45856">
    <property type="entry name" value="ALPHA/BETA-HYDROLASES SUPERFAMILY PROTEIN"/>
    <property type="match status" value="1"/>
</dbReference>
<comment type="caution">
    <text evidence="2">The sequence shown here is derived from an EMBL/GenBank/DDBJ whole genome shotgun (WGS) entry which is preliminary data.</text>
</comment>
<proteinExistence type="predicted"/>
<dbReference type="InterPro" id="IPR002921">
    <property type="entry name" value="Fungal_lipase-type"/>
</dbReference>
<dbReference type="InterPro" id="IPR029058">
    <property type="entry name" value="AB_hydrolase_fold"/>
</dbReference>
<dbReference type="PANTHER" id="PTHR45856:SF24">
    <property type="entry name" value="FUNGAL LIPASE-LIKE DOMAIN-CONTAINING PROTEIN"/>
    <property type="match status" value="1"/>
</dbReference>
<sequence>MNYITDIHQVNTSKLSTLMTASLQAYNAFSDKHPAVCQSAAIKPPAGFVCVTCWTGIDSLFTHDKTEEIFGVVFRSKQAPYTYIFAFRGTASILDILDDLGAEHRSFKPYDAKQHVSSEVEAEAGFYDIYTEQTATVKPMQQQLFELLDQYQQSDKPIAELWITGHSLGSSLSTLFSLDVGLSRPDIRATNINFACPRTGNQAFVDLFEQTLKPHNTLRVQNTYDAVPCVPLEDMGYAHTPWALLLAFYEKGFIDQANLLARHSALNYQAVINCAKQSSSGVCLNDDLHDKDNGDQLVSVQPSSSNLCEFYLAHSKTD</sequence>
<dbReference type="EMBL" id="JBHRTS010000001">
    <property type="protein sequence ID" value="MFC3193024.1"/>
    <property type="molecule type" value="Genomic_DNA"/>
</dbReference>
<keyword evidence="3" id="KW-1185">Reference proteome</keyword>
<dbReference type="InterPro" id="IPR051218">
    <property type="entry name" value="Sec_MonoDiacylglyc_Lipase"/>
</dbReference>
<dbReference type="SUPFAM" id="SSF53474">
    <property type="entry name" value="alpha/beta-Hydrolases"/>
    <property type="match status" value="1"/>
</dbReference>
<evidence type="ECO:0000259" key="1">
    <source>
        <dbReference type="Pfam" id="PF01764"/>
    </source>
</evidence>
<evidence type="ECO:0000313" key="2">
    <source>
        <dbReference type="EMBL" id="MFC3193024.1"/>
    </source>
</evidence>
<dbReference type="Proteomes" id="UP001595533">
    <property type="component" value="Unassembled WGS sequence"/>
</dbReference>
<protein>
    <submittedName>
        <fullName evidence="2">Lipase family protein</fullName>
    </submittedName>
</protein>
<name>A0ABV7J4N2_9GAMM</name>
<organism evidence="2 3">
    <name type="scientific">Marinicella sediminis</name>
    <dbReference type="NCBI Taxonomy" id="1792834"/>
    <lineage>
        <taxon>Bacteria</taxon>
        <taxon>Pseudomonadati</taxon>
        <taxon>Pseudomonadota</taxon>
        <taxon>Gammaproteobacteria</taxon>
        <taxon>Lysobacterales</taxon>
        <taxon>Marinicellaceae</taxon>
        <taxon>Marinicella</taxon>
    </lineage>
</organism>
<evidence type="ECO:0000313" key="3">
    <source>
        <dbReference type="Proteomes" id="UP001595533"/>
    </source>
</evidence>
<dbReference type="RefSeq" id="WP_077409681.1">
    <property type="nucleotide sequence ID" value="NZ_JBHRTS010000001.1"/>
</dbReference>
<accession>A0ABV7J4N2</accession>
<dbReference type="CDD" id="cd00519">
    <property type="entry name" value="Lipase_3"/>
    <property type="match status" value="1"/>
</dbReference>
<dbReference type="Gene3D" id="3.40.50.1820">
    <property type="entry name" value="alpha/beta hydrolase"/>
    <property type="match status" value="1"/>
</dbReference>
<dbReference type="Pfam" id="PF01764">
    <property type="entry name" value="Lipase_3"/>
    <property type="match status" value="1"/>
</dbReference>
<gene>
    <name evidence="2" type="ORF">ACFODZ_02100</name>
</gene>
<feature type="domain" description="Fungal lipase-type" evidence="1">
    <location>
        <begin position="85"/>
        <end position="233"/>
    </location>
</feature>